<feature type="compositionally biased region" description="Low complexity" evidence="1">
    <location>
        <begin position="21"/>
        <end position="40"/>
    </location>
</feature>
<gene>
    <name evidence="3" type="ORF">QIS99_19460</name>
</gene>
<name>A0ABT6RVB0_9ACTN</name>
<dbReference type="Proteomes" id="UP001224661">
    <property type="component" value="Unassembled WGS sequence"/>
</dbReference>
<accession>A0ABT6RVB0</accession>
<dbReference type="RefSeq" id="WP_282514823.1">
    <property type="nucleotide sequence ID" value="NZ_JASCIR010000016.1"/>
</dbReference>
<evidence type="ECO:0000256" key="1">
    <source>
        <dbReference type="SAM" id="MobiDB-lite"/>
    </source>
</evidence>
<evidence type="ECO:0000256" key="2">
    <source>
        <dbReference type="SAM" id="Phobius"/>
    </source>
</evidence>
<dbReference type="EMBL" id="JASCIR010000016">
    <property type="protein sequence ID" value="MDI3388364.1"/>
    <property type="molecule type" value="Genomic_DNA"/>
</dbReference>
<evidence type="ECO:0000313" key="4">
    <source>
        <dbReference type="Proteomes" id="UP001224661"/>
    </source>
</evidence>
<keyword evidence="4" id="KW-1185">Reference proteome</keyword>
<keyword evidence="2" id="KW-1133">Transmembrane helix</keyword>
<feature type="compositionally biased region" description="Low complexity" evidence="1">
    <location>
        <begin position="143"/>
        <end position="160"/>
    </location>
</feature>
<feature type="transmembrane region" description="Helical" evidence="2">
    <location>
        <begin position="198"/>
        <end position="224"/>
    </location>
</feature>
<feature type="transmembrane region" description="Helical" evidence="2">
    <location>
        <begin position="244"/>
        <end position="269"/>
    </location>
</feature>
<keyword evidence="2" id="KW-0472">Membrane</keyword>
<comment type="caution">
    <text evidence="3">The sequence shown here is derived from an EMBL/GenBank/DDBJ whole genome shotgun (WGS) entry which is preliminary data.</text>
</comment>
<feature type="region of interest" description="Disordered" evidence="1">
    <location>
        <begin position="1"/>
        <end position="160"/>
    </location>
</feature>
<organism evidence="3 4">
    <name type="scientific">Streptomyces solicavernae</name>
    <dbReference type="NCBI Taxonomy" id="3043614"/>
    <lineage>
        <taxon>Bacteria</taxon>
        <taxon>Bacillati</taxon>
        <taxon>Actinomycetota</taxon>
        <taxon>Actinomycetes</taxon>
        <taxon>Kitasatosporales</taxon>
        <taxon>Streptomycetaceae</taxon>
        <taxon>Streptomyces</taxon>
    </lineage>
</organism>
<keyword evidence="2" id="KW-0812">Transmembrane</keyword>
<protein>
    <submittedName>
        <fullName evidence="3">DUF4190 domain-containing protein</fullName>
    </submittedName>
</protein>
<evidence type="ECO:0000313" key="3">
    <source>
        <dbReference type="EMBL" id="MDI3388364.1"/>
    </source>
</evidence>
<reference evidence="3 4" key="1">
    <citation type="submission" date="2023-05" db="EMBL/GenBank/DDBJ databases">
        <title>Draft genome sequence of Streptomyces sp. B-S-A8 isolated from a cave soil in Thailand.</title>
        <authorList>
            <person name="Chamroensaksri N."/>
            <person name="Muangham S."/>
        </authorList>
    </citation>
    <scope>NUCLEOTIDE SEQUENCE [LARGE SCALE GENOMIC DNA]</scope>
    <source>
        <strain evidence="3 4">B-S-A8</strain>
    </source>
</reference>
<proteinExistence type="predicted"/>
<sequence>MSDEARQTPGEPVSRDPWAPPAAEGAPPADAAQRSADAAPEVPGTPGAPGAPEVSLSKPEVSLGKQGPEPEAVPRDPWAPPADGAGRGGSVHDQNTVASMPGAGQDGTRAAAPADPWQAPPAPGYGYPAGGGDAVPPPPVSPEGPGQAPASPYGAPVGAPAPGQPGYPGYPGYGSGSAGYGWSQVPMQPSNGMGVTSLVLGIIAAAIFCLWPVAILLGILAIIFGAIGRAKAGRGEATNPGQALAGLICGIVGLVLGVVFLVVVIVAAANDSSNDPNPYDGISASRVLDARAAD</sequence>